<evidence type="ECO:0000256" key="1">
    <source>
        <dbReference type="ARBA" id="ARBA00022729"/>
    </source>
</evidence>
<evidence type="ECO:0000256" key="3">
    <source>
        <dbReference type="SAM" id="SignalP"/>
    </source>
</evidence>
<dbReference type="Proteomes" id="UP000824037">
    <property type="component" value="Unassembled WGS sequence"/>
</dbReference>
<evidence type="ECO:0000256" key="2">
    <source>
        <dbReference type="SAM" id="MobiDB-lite"/>
    </source>
</evidence>
<feature type="compositionally biased region" description="Acidic residues" evidence="2">
    <location>
        <begin position="74"/>
        <end position="90"/>
    </location>
</feature>
<evidence type="ECO:0008006" key="6">
    <source>
        <dbReference type="Google" id="ProtNLM"/>
    </source>
</evidence>
<reference evidence="4" key="2">
    <citation type="submission" date="2021-04" db="EMBL/GenBank/DDBJ databases">
        <authorList>
            <person name="Gilroy R."/>
        </authorList>
    </citation>
    <scope>NUCLEOTIDE SEQUENCE</scope>
    <source>
        <strain evidence="4">ChiGjej4B4-7305</strain>
    </source>
</reference>
<evidence type="ECO:0000313" key="4">
    <source>
        <dbReference type="EMBL" id="HIZ34457.1"/>
    </source>
</evidence>
<proteinExistence type="predicted"/>
<dbReference type="PROSITE" id="PS51257">
    <property type="entry name" value="PROKAR_LIPOPROTEIN"/>
    <property type="match status" value="1"/>
</dbReference>
<comment type="caution">
    <text evidence="4">The sequence shown here is derived from an EMBL/GenBank/DDBJ whole genome shotgun (WGS) entry which is preliminary data.</text>
</comment>
<dbReference type="InterPro" id="IPR029050">
    <property type="entry name" value="Immunoprotect_excell_Ig-like"/>
</dbReference>
<dbReference type="EMBL" id="DXBY01000032">
    <property type="protein sequence ID" value="HIZ34457.1"/>
    <property type="molecule type" value="Genomic_DNA"/>
</dbReference>
<dbReference type="Gene3D" id="2.60.40.1240">
    <property type="match status" value="1"/>
</dbReference>
<gene>
    <name evidence="4" type="ORF">H9815_01665</name>
</gene>
<feature type="compositionally biased region" description="Polar residues" evidence="2">
    <location>
        <begin position="58"/>
        <end position="72"/>
    </location>
</feature>
<reference evidence="4" key="1">
    <citation type="journal article" date="2021" name="PeerJ">
        <title>Extensive microbial diversity within the chicken gut microbiome revealed by metagenomics and culture.</title>
        <authorList>
            <person name="Gilroy R."/>
            <person name="Ravi A."/>
            <person name="Getino M."/>
            <person name="Pursley I."/>
            <person name="Horton D.L."/>
            <person name="Alikhan N.F."/>
            <person name="Baker D."/>
            <person name="Gharbi K."/>
            <person name="Hall N."/>
            <person name="Watson M."/>
            <person name="Adriaenssens E.M."/>
            <person name="Foster-Nyarko E."/>
            <person name="Jarju S."/>
            <person name="Secka A."/>
            <person name="Antonio M."/>
            <person name="Oren A."/>
            <person name="Chaudhuri R.R."/>
            <person name="La Ragione R."/>
            <person name="Hildebrand F."/>
            <person name="Pallen M.J."/>
        </authorList>
    </citation>
    <scope>NUCLEOTIDE SEQUENCE</scope>
    <source>
        <strain evidence="4">ChiGjej4B4-7305</strain>
    </source>
</reference>
<name>A0A9D2EBX6_9MICO</name>
<sequence>MRSGVRPLVVLGAGLVFLLAACDAGVSEPRGQSEPRTAPAEHSSPEDVGTTAEGSADRTGSSGQESTGDQAGTETEDPEPEPTPEPEPAADEGSRENPFLIGEDVGNDDWSVMLEEPYEAWDEVRAENQFNDPPADGMEFWMLPVTVTYTGTETGDPAWDLDFGFVGDDGRTYDDDCGTVPEELWDVGEMYPDAEANANVCLEVPEGAPGLWTVAASYTDPVLFTAEQE</sequence>
<keyword evidence="1 3" id="KW-0732">Signal</keyword>
<feature type="region of interest" description="Disordered" evidence="2">
    <location>
        <begin position="27"/>
        <end position="107"/>
    </location>
</feature>
<feature type="non-terminal residue" evidence="4">
    <location>
        <position position="229"/>
    </location>
</feature>
<feature type="signal peptide" evidence="3">
    <location>
        <begin position="1"/>
        <end position="20"/>
    </location>
</feature>
<evidence type="ECO:0000313" key="5">
    <source>
        <dbReference type="Proteomes" id="UP000824037"/>
    </source>
</evidence>
<accession>A0A9D2EBX6</accession>
<protein>
    <recommendedName>
        <fullName evidence="6">DUF4352 domain-containing protein</fullName>
    </recommendedName>
</protein>
<dbReference type="AlphaFoldDB" id="A0A9D2EBX6"/>
<organism evidence="4 5">
    <name type="scientific">Candidatus Ruania gallistercoris</name>
    <dbReference type="NCBI Taxonomy" id="2838746"/>
    <lineage>
        <taxon>Bacteria</taxon>
        <taxon>Bacillati</taxon>
        <taxon>Actinomycetota</taxon>
        <taxon>Actinomycetes</taxon>
        <taxon>Micrococcales</taxon>
        <taxon>Ruaniaceae</taxon>
        <taxon>Ruania</taxon>
    </lineage>
</organism>
<feature type="chain" id="PRO_5039271529" description="DUF4352 domain-containing protein" evidence="3">
    <location>
        <begin position="21"/>
        <end position="229"/>
    </location>
</feature>